<dbReference type="SMART" id="SM00730">
    <property type="entry name" value="PSN"/>
    <property type="match status" value="1"/>
</dbReference>
<dbReference type="EMBL" id="RRCH01000021">
    <property type="protein sequence ID" value="RRJ30532.1"/>
    <property type="molecule type" value="Genomic_DNA"/>
</dbReference>
<evidence type="ECO:0000313" key="7">
    <source>
        <dbReference type="EMBL" id="RRJ30532.1"/>
    </source>
</evidence>
<feature type="compositionally biased region" description="Basic and acidic residues" evidence="5">
    <location>
        <begin position="222"/>
        <end position="231"/>
    </location>
</feature>
<dbReference type="RefSeq" id="WP_124954903.1">
    <property type="nucleotide sequence ID" value="NZ_RRCH01000021.1"/>
</dbReference>
<dbReference type="Proteomes" id="UP000282322">
    <property type="component" value="Unassembled WGS sequence"/>
</dbReference>
<organism evidence="7 8">
    <name type="scientific">Halocatena pleomorpha</name>
    <dbReference type="NCBI Taxonomy" id="1785090"/>
    <lineage>
        <taxon>Archaea</taxon>
        <taxon>Methanobacteriati</taxon>
        <taxon>Methanobacteriota</taxon>
        <taxon>Stenosarchaea group</taxon>
        <taxon>Halobacteria</taxon>
        <taxon>Halobacteriales</taxon>
        <taxon>Natronomonadaceae</taxon>
        <taxon>Halocatena</taxon>
    </lineage>
</organism>
<dbReference type="NCBIfam" id="NF041679">
    <property type="entry name" value="IMP_arch_presen"/>
    <property type="match status" value="1"/>
</dbReference>
<evidence type="ECO:0000256" key="2">
    <source>
        <dbReference type="ARBA" id="ARBA00022692"/>
    </source>
</evidence>
<protein>
    <recommendedName>
        <fullName evidence="9">Presenilin-like membrane protease, A22 family</fullName>
    </recommendedName>
</protein>
<dbReference type="OrthoDB" id="241093at2157"/>
<reference evidence="7 8" key="1">
    <citation type="submission" date="2018-11" db="EMBL/GenBank/DDBJ databases">
        <title>Taxonoimc description of Halomarina strain SPP-AMP-1.</title>
        <authorList>
            <person name="Pal Y."/>
            <person name="Srinivasana K."/>
            <person name="Verma A."/>
            <person name="Kumar P."/>
        </authorList>
    </citation>
    <scope>NUCLEOTIDE SEQUENCE [LARGE SCALE GENOMIC DNA]</scope>
    <source>
        <strain evidence="7 8">SPP-AMP-1</strain>
    </source>
</reference>
<evidence type="ECO:0000256" key="1">
    <source>
        <dbReference type="ARBA" id="ARBA00004127"/>
    </source>
</evidence>
<feature type="transmembrane region" description="Helical" evidence="6">
    <location>
        <begin position="5"/>
        <end position="27"/>
    </location>
</feature>
<gene>
    <name evidence="7" type="ORF">EIK79_09620</name>
</gene>
<feature type="region of interest" description="Disordered" evidence="5">
    <location>
        <begin position="202"/>
        <end position="231"/>
    </location>
</feature>
<feature type="transmembrane region" description="Helical" evidence="6">
    <location>
        <begin position="72"/>
        <end position="92"/>
    </location>
</feature>
<keyword evidence="3 6" id="KW-1133">Transmembrane helix</keyword>
<dbReference type="InterPro" id="IPR006639">
    <property type="entry name" value="Preselin/SPP"/>
</dbReference>
<dbReference type="GO" id="GO:0016020">
    <property type="term" value="C:membrane"/>
    <property type="evidence" value="ECO:0007669"/>
    <property type="project" value="InterPro"/>
</dbReference>
<evidence type="ECO:0000313" key="8">
    <source>
        <dbReference type="Proteomes" id="UP000282322"/>
    </source>
</evidence>
<dbReference type="InterPro" id="IPR010545">
    <property type="entry name" value="SPP"/>
</dbReference>
<evidence type="ECO:0008006" key="9">
    <source>
        <dbReference type="Google" id="ProtNLM"/>
    </source>
</evidence>
<evidence type="ECO:0000256" key="4">
    <source>
        <dbReference type="ARBA" id="ARBA00023136"/>
    </source>
</evidence>
<feature type="transmembrane region" description="Helical" evidence="6">
    <location>
        <begin position="307"/>
        <end position="327"/>
    </location>
</feature>
<dbReference type="Pfam" id="PF06550">
    <property type="entry name" value="SPP"/>
    <property type="match status" value="1"/>
</dbReference>
<feature type="compositionally biased region" description="Basic and acidic residues" evidence="5">
    <location>
        <begin position="202"/>
        <end position="211"/>
    </location>
</feature>
<feature type="transmembrane region" description="Helical" evidence="6">
    <location>
        <begin position="262"/>
        <end position="286"/>
    </location>
</feature>
<evidence type="ECO:0000256" key="6">
    <source>
        <dbReference type="SAM" id="Phobius"/>
    </source>
</evidence>
<evidence type="ECO:0000256" key="5">
    <source>
        <dbReference type="SAM" id="MobiDB-lite"/>
    </source>
</evidence>
<comment type="caution">
    <text evidence="7">The sequence shown here is derived from an EMBL/GenBank/DDBJ whole genome shotgun (WGS) entry which is preliminary data.</text>
</comment>
<evidence type="ECO:0000256" key="3">
    <source>
        <dbReference type="ARBA" id="ARBA00022989"/>
    </source>
</evidence>
<feature type="transmembrane region" description="Helical" evidence="6">
    <location>
        <begin position="104"/>
        <end position="122"/>
    </location>
</feature>
<feature type="transmembrane region" description="Helical" evidence="6">
    <location>
        <begin position="235"/>
        <end position="256"/>
    </location>
</feature>
<sequence length="331" mass="34304">MTKRLYVAGGVTVAVFVLVQLGAVALVEPFRAAGYQPVEDPSDPTNTVLYLLGVVVVTGLMLLAFRFDADTLIRVFIVGSSALLTYYVFSVFLPPVGPGVAEGVNGPAALTALVGSLALWFYPEWYVIDAAGVVIGMGAAGLFGISLGLLPALALLIVLAVYDAISVYKTEHMLTLASGMMDLKIPVVLVVPLTRSYSYLDATDRDEHGTESTETADDDPDRPESMSDSPPRRDAMYIGLGDAVMPSVLVASAAYFLPAEPIVPGLLLSVPVLAAMGGTVVGLLVLTKLVAAGRPHAGLPLLNGGAIAGYLCGAIASGVPLLTAVGLTPYV</sequence>
<keyword evidence="2 6" id="KW-0812">Transmembrane</keyword>
<name>A0A3P3RAL5_9EURY</name>
<accession>A0A3P3RAL5</accession>
<dbReference type="AlphaFoldDB" id="A0A3P3RAL5"/>
<feature type="transmembrane region" description="Helical" evidence="6">
    <location>
        <begin position="47"/>
        <end position="65"/>
    </location>
</feature>
<dbReference type="GO" id="GO:0042500">
    <property type="term" value="F:aspartic endopeptidase activity, intramembrane cleaving"/>
    <property type="evidence" value="ECO:0007669"/>
    <property type="project" value="InterPro"/>
</dbReference>
<proteinExistence type="predicted"/>
<comment type="subcellular location">
    <subcellularLocation>
        <location evidence="1">Endomembrane system</location>
        <topology evidence="1">Multi-pass membrane protein</topology>
    </subcellularLocation>
</comment>
<keyword evidence="4 6" id="KW-0472">Membrane</keyword>
<dbReference type="GO" id="GO:0012505">
    <property type="term" value="C:endomembrane system"/>
    <property type="evidence" value="ECO:0007669"/>
    <property type="project" value="UniProtKB-SubCell"/>
</dbReference>
<feature type="transmembrane region" description="Helical" evidence="6">
    <location>
        <begin position="134"/>
        <end position="162"/>
    </location>
</feature>
<keyword evidence="8" id="KW-1185">Reference proteome</keyword>